<protein>
    <submittedName>
        <fullName evidence="3">Uncharacterized protein</fullName>
    </submittedName>
</protein>
<keyword evidence="2" id="KW-1133">Transmembrane helix</keyword>
<keyword evidence="4" id="KW-1185">Reference proteome</keyword>
<sequence length="468" mass="52085">MNLVLKTVAMISLSLGIMQPNVQHLETLQPMNVVDSDVHVTKENFPDANFRSYVESKEIASDGIITKEELATNNPFKDLDIDCDEYDIRDFKGIELLETKSLTLGHFKGSNLVIPEGSKLNALEVYETDDLKTVNLDALDFMYYLTLSVVPNVTSVDVSHMREIGELNLWAMDSLSSLILHEESEIDVFSLSSLPKLTSINGAVKVTGSIDIESVPITDEYFDLSDVHTVGILNTLFSNPYFLADSNYDYLSVILGGNQFPFLEIGGDPVQYRFYDRSTKADFAIKSNVIDLIADETDDGYVVTIDGINMNKVELHEDCNWEVLDKHSFILRAAELEALNYYYRVDEIKVRPQRLFSPDGYVVGDDAKREEYMFIVSKVSIKQPPIVDPVDPIDPVDPVDPIDPIDPVKPVDPVKPTPTEPVNDPSKGLSSKPSVATGDVYTTNTLLYTLLISGVAIGAIAIKKKKEN</sequence>
<name>A0A4R7ZAR5_9FIRM</name>
<feature type="transmembrane region" description="Helical" evidence="2">
    <location>
        <begin position="445"/>
        <end position="462"/>
    </location>
</feature>
<dbReference type="Gene3D" id="3.80.10.10">
    <property type="entry name" value="Ribonuclease Inhibitor"/>
    <property type="match status" value="1"/>
</dbReference>
<feature type="region of interest" description="Disordered" evidence="1">
    <location>
        <begin position="397"/>
        <end position="435"/>
    </location>
</feature>
<keyword evidence="2" id="KW-0472">Membrane</keyword>
<gene>
    <name evidence="3" type="ORF">EDD63_14610</name>
</gene>
<dbReference type="RefSeq" id="WP_166667611.1">
    <property type="nucleotide sequence ID" value="NZ_SODD01000046.1"/>
</dbReference>
<proteinExistence type="predicted"/>
<comment type="caution">
    <text evidence="3">The sequence shown here is derived from an EMBL/GenBank/DDBJ whole genome shotgun (WGS) entry which is preliminary data.</text>
</comment>
<evidence type="ECO:0000256" key="2">
    <source>
        <dbReference type="SAM" id="Phobius"/>
    </source>
</evidence>
<dbReference type="Proteomes" id="UP000294743">
    <property type="component" value="Unassembled WGS sequence"/>
</dbReference>
<dbReference type="EMBL" id="SODD01000046">
    <property type="protein sequence ID" value="TDW13169.1"/>
    <property type="molecule type" value="Genomic_DNA"/>
</dbReference>
<evidence type="ECO:0000313" key="4">
    <source>
        <dbReference type="Proteomes" id="UP000294743"/>
    </source>
</evidence>
<reference evidence="3 4" key="1">
    <citation type="submission" date="2019-03" db="EMBL/GenBank/DDBJ databases">
        <title>Genomic Encyclopedia of Type Strains, Phase IV (KMG-IV): sequencing the most valuable type-strain genomes for metagenomic binning, comparative biology and taxonomic classification.</title>
        <authorList>
            <person name="Goeker M."/>
        </authorList>
    </citation>
    <scope>NUCLEOTIDE SEQUENCE [LARGE SCALE GENOMIC DNA]</scope>
    <source>
        <strain evidence="3 4">DSM 28867</strain>
    </source>
</reference>
<accession>A0A4R7ZAR5</accession>
<evidence type="ECO:0000256" key="1">
    <source>
        <dbReference type="SAM" id="MobiDB-lite"/>
    </source>
</evidence>
<organism evidence="3 4">
    <name type="scientific">Breznakia blatticola</name>
    <dbReference type="NCBI Taxonomy" id="1754012"/>
    <lineage>
        <taxon>Bacteria</taxon>
        <taxon>Bacillati</taxon>
        <taxon>Bacillota</taxon>
        <taxon>Erysipelotrichia</taxon>
        <taxon>Erysipelotrichales</taxon>
        <taxon>Erysipelotrichaceae</taxon>
        <taxon>Breznakia</taxon>
    </lineage>
</organism>
<keyword evidence="2" id="KW-0812">Transmembrane</keyword>
<dbReference type="AlphaFoldDB" id="A0A4R7ZAR5"/>
<dbReference type="InterPro" id="IPR032675">
    <property type="entry name" value="LRR_dom_sf"/>
</dbReference>
<evidence type="ECO:0000313" key="3">
    <source>
        <dbReference type="EMBL" id="TDW13169.1"/>
    </source>
</evidence>